<proteinExistence type="predicted"/>
<evidence type="ECO:0000313" key="1">
    <source>
        <dbReference type="EMBL" id="MCA9386325.1"/>
    </source>
</evidence>
<accession>A0A955LA26</accession>
<reference evidence="1" key="1">
    <citation type="submission" date="2020-04" db="EMBL/GenBank/DDBJ databases">
        <authorList>
            <person name="Zhang T."/>
        </authorList>
    </citation>
    <scope>NUCLEOTIDE SEQUENCE</scope>
    <source>
        <strain evidence="1">HKST-UBA11</strain>
    </source>
</reference>
<evidence type="ECO:0000313" key="2">
    <source>
        <dbReference type="Proteomes" id="UP000754563"/>
    </source>
</evidence>
<comment type="caution">
    <text evidence="1">The sequence shown here is derived from an EMBL/GenBank/DDBJ whole genome shotgun (WGS) entry which is preliminary data.</text>
</comment>
<organism evidence="1 2">
    <name type="scientific">Candidatus Dojkabacteria bacterium</name>
    <dbReference type="NCBI Taxonomy" id="2099670"/>
    <lineage>
        <taxon>Bacteria</taxon>
        <taxon>Candidatus Dojkabacteria</taxon>
    </lineage>
</organism>
<gene>
    <name evidence="1" type="ORF">KC717_06795</name>
</gene>
<protein>
    <submittedName>
        <fullName evidence="1">Uncharacterized protein</fullName>
    </submittedName>
</protein>
<sequence>MIYRGKIENRQTFYDSDLDIEIGFPDVNKEQGEELARAEFERVRNLSIPTEEAKRKQKLINQVKQKAKELLSSTDYKAQRHEEQLKIGAETDLTDIEYKAFLTERNEIRKKSNKFESEIEKLETLEELKNYKIEY</sequence>
<reference evidence="1" key="2">
    <citation type="journal article" date="2021" name="Microbiome">
        <title>Successional dynamics and alternative stable states in a saline activated sludge microbial community over 9 years.</title>
        <authorList>
            <person name="Wang Y."/>
            <person name="Ye J."/>
            <person name="Ju F."/>
            <person name="Liu L."/>
            <person name="Boyd J.A."/>
            <person name="Deng Y."/>
            <person name="Parks D.H."/>
            <person name="Jiang X."/>
            <person name="Yin X."/>
            <person name="Woodcroft B.J."/>
            <person name="Tyson G.W."/>
            <person name="Hugenholtz P."/>
            <person name="Polz M.F."/>
            <person name="Zhang T."/>
        </authorList>
    </citation>
    <scope>NUCLEOTIDE SEQUENCE</scope>
    <source>
        <strain evidence="1">HKST-UBA11</strain>
    </source>
</reference>
<name>A0A955LA26_9BACT</name>
<dbReference type="Proteomes" id="UP000754563">
    <property type="component" value="Unassembled WGS sequence"/>
</dbReference>
<dbReference type="EMBL" id="JAGQLH010000125">
    <property type="protein sequence ID" value="MCA9386325.1"/>
    <property type="molecule type" value="Genomic_DNA"/>
</dbReference>
<dbReference type="AlphaFoldDB" id="A0A955LA26"/>